<dbReference type="Gene3D" id="1.10.530.10">
    <property type="match status" value="1"/>
</dbReference>
<dbReference type="OrthoDB" id="4808555at2"/>
<feature type="transmembrane region" description="Helical" evidence="1">
    <location>
        <begin position="531"/>
        <end position="554"/>
    </location>
</feature>
<dbReference type="AlphaFoldDB" id="A0A2H1KEM2"/>
<dbReference type="Proteomes" id="UP000234433">
    <property type="component" value="Unassembled WGS sequence"/>
</dbReference>
<dbReference type="NCBIfam" id="TIGR02675">
    <property type="entry name" value="tape_meas_nterm"/>
    <property type="match status" value="1"/>
</dbReference>
<proteinExistence type="predicted"/>
<dbReference type="RefSeq" id="WP_145996983.1">
    <property type="nucleotide sequence ID" value="NZ_FXZD01000007.1"/>
</dbReference>
<evidence type="ECO:0000313" key="4">
    <source>
        <dbReference type="Proteomes" id="UP000234433"/>
    </source>
</evidence>
<evidence type="ECO:0000313" key="3">
    <source>
        <dbReference type="EMBL" id="SMX98156.1"/>
    </source>
</evidence>
<keyword evidence="1" id="KW-1133">Transmembrane helix</keyword>
<dbReference type="EMBL" id="FXZD01000007">
    <property type="protein sequence ID" value="SMX98156.1"/>
    <property type="molecule type" value="Genomic_DNA"/>
</dbReference>
<keyword evidence="1" id="KW-0472">Membrane</keyword>
<feature type="transmembrane region" description="Helical" evidence="1">
    <location>
        <begin position="500"/>
        <end position="519"/>
    </location>
</feature>
<evidence type="ECO:0000256" key="1">
    <source>
        <dbReference type="SAM" id="Phobius"/>
    </source>
</evidence>
<protein>
    <submittedName>
        <fullName evidence="3">Tape measure domain-containing protein</fullName>
    </submittedName>
</protein>
<feature type="domain" description="Tape measure protein N-terminal" evidence="2">
    <location>
        <begin position="81"/>
        <end position="266"/>
    </location>
</feature>
<accession>A0A2H1KEM2</accession>
<gene>
    <name evidence="3" type="ORF">BANT918_02397</name>
</gene>
<keyword evidence="1" id="KW-0812">Transmembrane</keyword>
<reference evidence="3 4" key="1">
    <citation type="submission" date="2017-03" db="EMBL/GenBank/DDBJ databases">
        <authorList>
            <person name="Afonso C.L."/>
            <person name="Miller P.J."/>
            <person name="Scott M.A."/>
            <person name="Spackman E."/>
            <person name="Goraichik I."/>
            <person name="Dimitrov K.M."/>
            <person name="Suarez D.L."/>
            <person name="Swayne D.E."/>
        </authorList>
    </citation>
    <scope>NUCLEOTIDE SEQUENCE [LARGE SCALE GENOMIC DNA]</scope>
    <source>
        <strain evidence="3 4">CNRZ 918</strain>
    </source>
</reference>
<dbReference type="Pfam" id="PF20155">
    <property type="entry name" value="TMP_3"/>
    <property type="match status" value="1"/>
</dbReference>
<name>A0A2H1KEM2_9MICO</name>
<dbReference type="InterPro" id="IPR013491">
    <property type="entry name" value="Tape_meas_N"/>
</dbReference>
<organism evidence="3 4">
    <name type="scientific">Brevibacterium antiquum CNRZ 918</name>
    <dbReference type="NCBI Taxonomy" id="1255637"/>
    <lineage>
        <taxon>Bacteria</taxon>
        <taxon>Bacillati</taxon>
        <taxon>Actinomycetota</taxon>
        <taxon>Actinomycetes</taxon>
        <taxon>Micrococcales</taxon>
        <taxon>Brevibacteriaceae</taxon>
        <taxon>Brevibacterium</taxon>
    </lineage>
</organism>
<sequence length="1244" mass="131393">MAGVGANLGTGFVDVVPSMRGIQGKLSKGLRGPAAAAGGSAGKSMGSRMASAAGRAIKTGAVVGVAATGAAVGAALVGGFKSAIAQQGIQATMTGLYDNAGKAAGTLKQIKDLSKTSPIDYKAYGDAANSLAYAGVEGKGAVKILDQVGWAITGAGGGATELDRAMQGLLKGVNNGGVVMNDTLGMISDSGYPIIDGLSAKFGVGGDAIKKMAAEGKLSVEDVIDVMSNKFGPLVGKQIDGGKEKAKTFGDTWLRVKDNISLAIGEKMIPILEKMSPILGTIGDKLAGWIENVDLSPMVGWFEGIGKWAGQLDFSSFDNFTKSLSGGGASSALSSIFDSVKKLAPVFGELFVSVQKSAPAFATLARGGVDLLAGALKFLADHMDMIVKALPFIIGGLIAWRAATAVQTKLLAVQAPILAASNGLRLTAAILEGRNARAKIASTGATATQTGAENVGLATKIRTVAATIAQKTATVATSIATKAAAAGQWLLNAALSANPIGLVIAGIAALVAGLVWFFTKTKVGQAIIQSAWAGIKVAIGAVTTWFTGSVVPWIKAAIGILVAGFKFFKSAASLAWTGFKIVLSTVWNWVKTYVFNPIAKVVSATIPKAFGVMKSLVGAYINAWKLVINVAWSFVRDKIFKPLKHLVTVTIPAAFTLFKNLVKSRMENFRASILDKYSWVKTHVFKPLKTFVTETIPGAFTSFKDKIKARMENFRASILDKYSWVRDHVFSPLQKLIKTTVPNAFDKGVKSIGTFWDKLKKLAAKPVNFVIDTIYNNGIRKLWNPIAGLIGKDKWKLDEVKELKFRTGGKVWGAGTETSDSIPARLSRNEHVLTAKDVRNLGGHGGVYALRKAAQQGWTPGLASGGTLSDAARWLKNQDVRITEFKGWGQNVGGHSRNSQHYTGHAFDANAGPGGQNATEQRIFDRLVPKIHKLFPDLHTIWRAPGHYNHLHVGTGPGGKVGSGGPGGGGSVWDMIPGLGKLRDLKDKLKNMASGRFGEAMGGLGKKAISGLVDKAKSMADWAGDAVDNVKGGITKGVAYGKGQTWATLRGLNWSQRKAMNYIVSKESGWDPKAQNPRSTASGLPQMINSTARDMLGGAPASRFGVFDQLDGMKKYVNKFGGWEGAEKFWKSHHYYAQGGPVAPSSLSMMSGKMPSKPTVFDGGGWLTDRMVAVHGKRQPDAVLSQQQWSDVHRLAVDGGGEGRGGVNLTVNINGDIDSRATAEKVVDDLSFEVKRIFRGGKYL</sequence>
<evidence type="ECO:0000259" key="2">
    <source>
        <dbReference type="Pfam" id="PF20155"/>
    </source>
</evidence>